<feature type="compositionally biased region" description="Basic residues" evidence="1">
    <location>
        <begin position="307"/>
        <end position="317"/>
    </location>
</feature>
<evidence type="ECO:0000259" key="2">
    <source>
        <dbReference type="Pfam" id="PF14920"/>
    </source>
</evidence>
<name>A0AAW0WBK2_CHEQU</name>
<feature type="domain" description="MDN2-binding protein C-terminal" evidence="2">
    <location>
        <begin position="228"/>
        <end position="485"/>
    </location>
</feature>
<dbReference type="AlphaFoldDB" id="A0AAW0WBK2"/>
<evidence type="ECO:0000313" key="4">
    <source>
        <dbReference type="Proteomes" id="UP001445076"/>
    </source>
</evidence>
<feature type="compositionally biased region" description="Basic and acidic residues" evidence="1">
    <location>
        <begin position="292"/>
        <end position="306"/>
    </location>
</feature>
<organism evidence="3 4">
    <name type="scientific">Cherax quadricarinatus</name>
    <name type="common">Australian red claw crayfish</name>
    <dbReference type="NCBI Taxonomy" id="27406"/>
    <lineage>
        <taxon>Eukaryota</taxon>
        <taxon>Metazoa</taxon>
        <taxon>Ecdysozoa</taxon>
        <taxon>Arthropoda</taxon>
        <taxon>Crustacea</taxon>
        <taxon>Multicrustacea</taxon>
        <taxon>Malacostraca</taxon>
        <taxon>Eumalacostraca</taxon>
        <taxon>Eucarida</taxon>
        <taxon>Decapoda</taxon>
        <taxon>Pleocyemata</taxon>
        <taxon>Astacidea</taxon>
        <taxon>Parastacoidea</taxon>
        <taxon>Parastacidae</taxon>
        <taxon>Cherax</taxon>
    </lineage>
</organism>
<reference evidence="3 4" key="1">
    <citation type="journal article" date="2024" name="BMC Genomics">
        <title>Genome assembly of redclaw crayfish (Cherax quadricarinatus) provides insights into its immune adaptation and hypoxia tolerance.</title>
        <authorList>
            <person name="Liu Z."/>
            <person name="Zheng J."/>
            <person name="Li H."/>
            <person name="Fang K."/>
            <person name="Wang S."/>
            <person name="He J."/>
            <person name="Zhou D."/>
            <person name="Weng S."/>
            <person name="Chi M."/>
            <person name="Gu Z."/>
            <person name="He J."/>
            <person name="Li F."/>
            <person name="Wang M."/>
        </authorList>
    </citation>
    <scope>NUCLEOTIDE SEQUENCE [LARGE SCALE GENOMIC DNA]</scope>
    <source>
        <strain evidence="3">ZL_2023a</strain>
    </source>
</reference>
<comment type="caution">
    <text evidence="3">The sequence shown here is derived from an EMBL/GenBank/DDBJ whole genome shotgun (WGS) entry which is preliminary data.</text>
</comment>
<dbReference type="GO" id="GO:0034501">
    <property type="term" value="P:protein localization to kinetochore"/>
    <property type="evidence" value="ECO:0007669"/>
    <property type="project" value="TreeGrafter"/>
</dbReference>
<evidence type="ECO:0000256" key="1">
    <source>
        <dbReference type="SAM" id="MobiDB-lite"/>
    </source>
</evidence>
<feature type="compositionally biased region" description="Basic and acidic residues" evidence="1">
    <location>
        <begin position="375"/>
        <end position="390"/>
    </location>
</feature>
<dbReference type="Proteomes" id="UP001445076">
    <property type="component" value="Unassembled WGS sequence"/>
</dbReference>
<dbReference type="InterPro" id="IPR029418">
    <property type="entry name" value="MTBP_C"/>
</dbReference>
<protein>
    <recommendedName>
        <fullName evidence="2">MDN2-binding protein C-terminal domain-containing protein</fullName>
    </recommendedName>
</protein>
<sequence>MLILSEGAQKGKALMVAMQDPSVCGEDVVKFISHTGHHTKSHCIEDEKRILDLVRETPGLSTLHMAAFSYLTLNLPQQIIHRMSRAGQSVNELSEHTRREVEAAASEELLRCMMLIPAPPPVLPKTFCSVLPETAVSSTEWPEYIALAKVEADAEKSLLARRHSGDLLGGLAPPPHTDAILTLEAAQLTKLFTKSGQPVDRVKQKMITHTSSGRHSFKIKSTLQEAVSLTWPESLYAHHHGIYYNVDERCEKYNEQCNQVKNRYIRQETAATCTVFQDKETAYVTVSTHRSSSKETKNEAKVDVKQHLSRIMRRRERKTSEADTVSLRSAHSAWRAIGPLRRSPRKHLHQPPPQKRLRQSENQIQRTPQKRARKSSSENKNSESDLKPSDLLRPSAIRDSLRSSSAQNKRIPKPADLSDVHKQKLRVAVVESLEKEGMKMKDSLFKVCFKKLFAVCRPFALDVIGQGSTSKNMEKIAKAHVKQVIEFERLKSRKNR</sequence>
<dbReference type="GO" id="GO:0000776">
    <property type="term" value="C:kinetochore"/>
    <property type="evidence" value="ECO:0007669"/>
    <property type="project" value="TreeGrafter"/>
</dbReference>
<gene>
    <name evidence="3" type="ORF">OTU49_009376</name>
</gene>
<dbReference type="PANTHER" id="PTHR14382:SF1">
    <property type="entry name" value="MDM2-BINDING PROTEIN"/>
    <property type="match status" value="1"/>
</dbReference>
<dbReference type="GO" id="GO:0031396">
    <property type="term" value="P:regulation of protein ubiquitination"/>
    <property type="evidence" value="ECO:0007669"/>
    <property type="project" value="InterPro"/>
</dbReference>
<evidence type="ECO:0000313" key="3">
    <source>
        <dbReference type="EMBL" id="KAK8728075.1"/>
    </source>
</evidence>
<accession>A0AAW0WBK2</accession>
<dbReference type="GO" id="GO:0007089">
    <property type="term" value="P:traversing start control point of mitotic cell cycle"/>
    <property type="evidence" value="ECO:0007669"/>
    <property type="project" value="TreeGrafter"/>
</dbReference>
<dbReference type="PANTHER" id="PTHR14382">
    <property type="entry name" value="MDM2-BINDING PROTEIN"/>
    <property type="match status" value="1"/>
</dbReference>
<feature type="region of interest" description="Disordered" evidence="1">
    <location>
        <begin position="287"/>
        <end position="418"/>
    </location>
</feature>
<dbReference type="EMBL" id="JARKIK010000073">
    <property type="protein sequence ID" value="KAK8728075.1"/>
    <property type="molecule type" value="Genomic_DNA"/>
</dbReference>
<dbReference type="InterPro" id="IPR039061">
    <property type="entry name" value="MTBP"/>
</dbReference>
<proteinExistence type="predicted"/>
<keyword evidence="4" id="KW-1185">Reference proteome</keyword>
<dbReference type="Pfam" id="PF14920">
    <property type="entry name" value="MTBP_C"/>
    <property type="match status" value="1"/>
</dbReference>